<evidence type="ECO:0000313" key="2">
    <source>
        <dbReference type="Proteomes" id="UP000298631"/>
    </source>
</evidence>
<dbReference type="OrthoDB" id="8441568at2"/>
<keyword evidence="2" id="KW-1185">Reference proteome</keyword>
<dbReference type="EMBL" id="CP039964">
    <property type="protein sequence ID" value="QCO55553.1"/>
    <property type="molecule type" value="Genomic_DNA"/>
</dbReference>
<evidence type="ECO:0000313" key="1">
    <source>
        <dbReference type="EMBL" id="QCO55553.1"/>
    </source>
</evidence>
<organism evidence="1 2">
    <name type="scientific">Pseudorhodobacter turbinis</name>
    <dbReference type="NCBI Taxonomy" id="2500533"/>
    <lineage>
        <taxon>Bacteria</taxon>
        <taxon>Pseudomonadati</taxon>
        <taxon>Pseudomonadota</taxon>
        <taxon>Alphaproteobacteria</taxon>
        <taxon>Rhodobacterales</taxon>
        <taxon>Paracoccaceae</taxon>
        <taxon>Pseudorhodobacter</taxon>
    </lineage>
</organism>
<proteinExistence type="predicted"/>
<dbReference type="AlphaFoldDB" id="A0A4P8EFT7"/>
<name>A0A4P8EFT7_9RHOB</name>
<sequence length="265" mass="29969">MTASIQKNMHAAGIVETKLAGLTEAYGSRLSEEQFDDYTEAEDELSFYITRLYRDVGMLAERLSLPILARDIQRDFKRLSKGALLNMSFSHQAGELYSTSLQRLRGYFSSLTTITKAGSVSGLQVFQTILENTAIIIRDSGIQPSKESEVRNEIVRVLRYSFRDTQKEVSAAKLLKVYKPDIGIPSLMAAAEYKFVSSESALKSSLDGIYADMKGYGGHYDWRTFYAVIYMTEPFAHQKEWEAEFNYTKADINWTPILINGPSKK</sequence>
<gene>
    <name evidence="1" type="ORF">EOK75_07205</name>
</gene>
<dbReference type="KEGG" id="pseb:EOK75_07205"/>
<accession>A0A4P8EFT7</accession>
<protein>
    <submittedName>
        <fullName evidence="1">Uncharacterized protein</fullName>
    </submittedName>
</protein>
<reference evidence="1 2" key="1">
    <citation type="submission" date="2019-05" db="EMBL/GenBank/DDBJ databases">
        <title>Pseudorhodobacter turbinis sp. nov., isolated from the gut of the Korean turban shell.</title>
        <authorList>
            <person name="Jeong Y.-S."/>
            <person name="Kang W.-R."/>
            <person name="Bae J.-W."/>
        </authorList>
    </citation>
    <scope>NUCLEOTIDE SEQUENCE [LARGE SCALE GENOMIC DNA]</scope>
    <source>
        <strain evidence="1 2">S12M18</strain>
    </source>
</reference>
<dbReference type="Proteomes" id="UP000298631">
    <property type="component" value="Chromosome"/>
</dbReference>
<dbReference type="RefSeq" id="WP_137193220.1">
    <property type="nucleotide sequence ID" value="NZ_CP039964.1"/>
</dbReference>